<gene>
    <name evidence="1" type="ORF">NBRC111894_1546</name>
</gene>
<dbReference type="EMBL" id="BEXB01000010">
    <property type="protein sequence ID" value="GAY75992.1"/>
    <property type="molecule type" value="Genomic_DNA"/>
</dbReference>
<sequence>MASGMDLVGDTVDELVATPANKTWFFKMRAIILMGFLLRFRK</sequence>
<evidence type="ECO:0000313" key="2">
    <source>
        <dbReference type="Proteomes" id="UP000319716"/>
    </source>
</evidence>
<reference evidence="1 2" key="1">
    <citation type="submission" date="2017-11" db="EMBL/GenBank/DDBJ databases">
        <title>Draft Genome Sequence of Sporolactobacillus inulinus NBRC 111894 Isolated from Koso, a Japanese Sugar-Vegetable Fermented Beverage.</title>
        <authorList>
            <person name="Chiou T.Y."/>
            <person name="Oshima K."/>
            <person name="Suda W."/>
            <person name="Hattori M."/>
            <person name="Takahashi T."/>
        </authorList>
    </citation>
    <scope>NUCLEOTIDE SEQUENCE [LARGE SCALE GENOMIC DNA]</scope>
    <source>
        <strain evidence="1 2">NBRC111894</strain>
    </source>
</reference>
<protein>
    <submittedName>
        <fullName evidence="1">Uncharacterized protein</fullName>
    </submittedName>
</protein>
<evidence type="ECO:0000313" key="1">
    <source>
        <dbReference type="EMBL" id="GAY75992.1"/>
    </source>
</evidence>
<accession>A0A4Y1ZAA3</accession>
<name>A0A4Y1ZAA3_9BACL</name>
<proteinExistence type="predicted"/>
<organism evidence="1 2">
    <name type="scientific">Sporolactobacillus inulinus</name>
    <dbReference type="NCBI Taxonomy" id="2078"/>
    <lineage>
        <taxon>Bacteria</taxon>
        <taxon>Bacillati</taxon>
        <taxon>Bacillota</taxon>
        <taxon>Bacilli</taxon>
        <taxon>Bacillales</taxon>
        <taxon>Sporolactobacillaceae</taxon>
        <taxon>Sporolactobacillus</taxon>
    </lineage>
</organism>
<dbReference type="Proteomes" id="UP000319716">
    <property type="component" value="Unassembled WGS sequence"/>
</dbReference>
<dbReference type="AlphaFoldDB" id="A0A4Y1ZAA3"/>
<comment type="caution">
    <text evidence="1">The sequence shown here is derived from an EMBL/GenBank/DDBJ whole genome shotgun (WGS) entry which is preliminary data.</text>
</comment>